<dbReference type="Proteomes" id="UP001176941">
    <property type="component" value="Chromosome 23"/>
</dbReference>
<proteinExistence type="predicted"/>
<evidence type="ECO:0000313" key="1">
    <source>
        <dbReference type="EMBL" id="CAI9164775.1"/>
    </source>
</evidence>
<reference evidence="1" key="1">
    <citation type="submission" date="2023-04" db="EMBL/GenBank/DDBJ databases">
        <authorList>
            <consortium name="ELIXIR-Norway"/>
        </authorList>
    </citation>
    <scope>NUCLEOTIDE SEQUENCE [LARGE SCALE GENOMIC DNA]</scope>
</reference>
<evidence type="ECO:0000313" key="2">
    <source>
        <dbReference type="Proteomes" id="UP001176941"/>
    </source>
</evidence>
<keyword evidence="2" id="KW-1185">Reference proteome</keyword>
<accession>A0ABN8YT53</accession>
<sequence length="139" mass="15204">MPQITATSEECFQERRPGCPRLPTARGLHLAGSGQRDHGNHPWPRPRRVPYAACCCRGFGIGGSGPNRRPRALLELLIPPRSPESRVPREGELPTYRVTLSRAPGTGRGPCVFLAGSEDSCWATFTPTGKHVSTYGERN</sequence>
<protein>
    <submittedName>
        <fullName evidence="1">Uncharacterized protein</fullName>
    </submittedName>
</protein>
<organism evidence="1 2">
    <name type="scientific">Rangifer tarandus platyrhynchus</name>
    <name type="common">Svalbard reindeer</name>
    <dbReference type="NCBI Taxonomy" id="3082113"/>
    <lineage>
        <taxon>Eukaryota</taxon>
        <taxon>Metazoa</taxon>
        <taxon>Chordata</taxon>
        <taxon>Craniata</taxon>
        <taxon>Vertebrata</taxon>
        <taxon>Euteleostomi</taxon>
        <taxon>Mammalia</taxon>
        <taxon>Eutheria</taxon>
        <taxon>Laurasiatheria</taxon>
        <taxon>Artiodactyla</taxon>
        <taxon>Ruminantia</taxon>
        <taxon>Pecora</taxon>
        <taxon>Cervidae</taxon>
        <taxon>Odocoileinae</taxon>
        <taxon>Rangifer</taxon>
    </lineage>
</organism>
<dbReference type="EMBL" id="OX459959">
    <property type="protein sequence ID" value="CAI9164775.1"/>
    <property type="molecule type" value="Genomic_DNA"/>
</dbReference>
<gene>
    <name evidence="1" type="ORF">MRATA1EN1_LOCUS13737</name>
</gene>
<name>A0ABN8YT53_RANTA</name>